<accession>A0A834TMA3</accession>
<dbReference type="CDD" id="cd20379">
    <property type="entry name" value="Tudor_dTUD-like"/>
    <property type="match status" value="1"/>
</dbReference>
<feature type="domain" description="Agenet-like" evidence="1">
    <location>
        <begin position="12"/>
        <end position="57"/>
    </location>
</feature>
<reference evidence="2" key="1">
    <citation type="submission" date="2020-09" db="EMBL/GenBank/DDBJ databases">
        <title>Genome-Enabled Discovery of Anthraquinone Biosynthesis in Senna tora.</title>
        <authorList>
            <person name="Kang S.-H."/>
            <person name="Pandey R.P."/>
            <person name="Lee C.-M."/>
            <person name="Sim J.-S."/>
            <person name="Jeong J.-T."/>
            <person name="Choi B.-S."/>
            <person name="Jung M."/>
            <person name="Ginzburg D."/>
            <person name="Zhao K."/>
            <person name="Won S.Y."/>
            <person name="Oh T.-J."/>
            <person name="Yu Y."/>
            <person name="Kim N.-H."/>
            <person name="Lee O.R."/>
            <person name="Lee T.-H."/>
            <person name="Bashyal P."/>
            <person name="Kim T.-S."/>
            <person name="Lee W.-H."/>
            <person name="Kawkins C."/>
            <person name="Kim C.-K."/>
            <person name="Kim J.S."/>
            <person name="Ahn B.O."/>
            <person name="Rhee S.Y."/>
            <person name="Sohng J.K."/>
        </authorList>
    </citation>
    <scope>NUCLEOTIDE SEQUENCE</scope>
    <source>
        <tissue evidence="2">Leaf</tissue>
    </source>
</reference>
<dbReference type="EMBL" id="JAAIUW010000007">
    <property type="protein sequence ID" value="KAF7824983.1"/>
    <property type="molecule type" value="Genomic_DNA"/>
</dbReference>
<evidence type="ECO:0000313" key="2">
    <source>
        <dbReference type="EMBL" id="KAF7824983.1"/>
    </source>
</evidence>
<evidence type="ECO:0000313" key="3">
    <source>
        <dbReference type="Proteomes" id="UP000634136"/>
    </source>
</evidence>
<keyword evidence="3" id="KW-1185">Reference proteome</keyword>
<name>A0A834TMA3_9FABA</name>
<comment type="caution">
    <text evidence="2">The sequence shown here is derived from an EMBL/GenBank/DDBJ whole genome shotgun (WGS) entry which is preliminary data.</text>
</comment>
<gene>
    <name evidence="2" type="ORF">G2W53_023127</name>
</gene>
<dbReference type="Pfam" id="PF05641">
    <property type="entry name" value="Agenet"/>
    <property type="match status" value="1"/>
</dbReference>
<dbReference type="Proteomes" id="UP000634136">
    <property type="component" value="Unassembled WGS sequence"/>
</dbReference>
<proteinExistence type="predicted"/>
<dbReference type="InterPro" id="IPR008395">
    <property type="entry name" value="Agenet-like_dom"/>
</dbReference>
<dbReference type="OrthoDB" id="1894168at2759"/>
<protein>
    <submittedName>
        <fullName evidence="2">Putative Agenet-like domain-containing protein</fullName>
    </submittedName>
</protein>
<organism evidence="2 3">
    <name type="scientific">Senna tora</name>
    <dbReference type="NCBI Taxonomy" id="362788"/>
    <lineage>
        <taxon>Eukaryota</taxon>
        <taxon>Viridiplantae</taxon>
        <taxon>Streptophyta</taxon>
        <taxon>Embryophyta</taxon>
        <taxon>Tracheophyta</taxon>
        <taxon>Spermatophyta</taxon>
        <taxon>Magnoliopsida</taxon>
        <taxon>eudicotyledons</taxon>
        <taxon>Gunneridae</taxon>
        <taxon>Pentapetalae</taxon>
        <taxon>rosids</taxon>
        <taxon>fabids</taxon>
        <taxon>Fabales</taxon>
        <taxon>Fabaceae</taxon>
        <taxon>Caesalpinioideae</taxon>
        <taxon>Cassia clade</taxon>
        <taxon>Senna</taxon>
    </lineage>
</organism>
<evidence type="ECO:0000259" key="1">
    <source>
        <dbReference type="Pfam" id="PF05641"/>
    </source>
</evidence>
<sequence>MHKLPFNIEQLAEARTFEAGFRGAWFRCKIKNISKKKGILSCHLEYIDYPDQKKLPAQSKKGKSKITKRQLMVRPWFPPIYLESEKPNISTISGGVVVVNNAWNVGDLVDWWSDGCFWAGQVTEILENDKVKVIFALGF</sequence>
<dbReference type="PANTHER" id="PTHR36805:SF7">
    <property type="entry name" value="AGENET DOMAIN-CONTAINING PROTEIN"/>
    <property type="match status" value="1"/>
</dbReference>
<dbReference type="AlphaFoldDB" id="A0A834TMA3"/>
<dbReference type="PANTHER" id="PTHR36805">
    <property type="entry name" value="AGENET DOMAIN-CONTAINING PROTEIN"/>
    <property type="match status" value="1"/>
</dbReference>